<reference evidence="1" key="1">
    <citation type="submission" date="2025-08" db="UniProtKB">
        <authorList>
            <consortium name="Ensembl"/>
        </authorList>
    </citation>
    <scope>IDENTIFICATION</scope>
</reference>
<dbReference type="AlphaFoldDB" id="A0A8C9JHS5"/>
<dbReference type="Ensembl" id="ENSPTIT00000012339.1">
    <property type="protein sequence ID" value="ENSPTIP00000008457.1"/>
    <property type="gene ID" value="ENSPTIG00000009810.1"/>
</dbReference>
<sequence>MADDLKQFLCETLPSVEGLYALVGSDRDAVPVTKVASDGAPGGSVDLSFCTSIRALCS</sequence>
<name>A0A8C9JHS5_PANTA</name>
<dbReference type="Proteomes" id="UP000675900">
    <property type="component" value="Unassembled WGS sequence"/>
</dbReference>
<dbReference type="Gene3D" id="3.30.450.30">
    <property type="entry name" value="Dynein light chain 2a, cytoplasmic"/>
    <property type="match status" value="1"/>
</dbReference>
<dbReference type="SUPFAM" id="SSF103196">
    <property type="entry name" value="Roadblock/LC7 domain"/>
    <property type="match status" value="1"/>
</dbReference>
<evidence type="ECO:0000313" key="1">
    <source>
        <dbReference type="Ensembl" id="ENSPTIP00000008457.1"/>
    </source>
</evidence>
<keyword evidence="2" id="KW-1185">Reference proteome</keyword>
<proteinExistence type="predicted"/>
<organism evidence="1 2">
    <name type="scientific">Panthera tigris altaica</name>
    <name type="common">Siberian tiger</name>
    <dbReference type="NCBI Taxonomy" id="74533"/>
    <lineage>
        <taxon>Eukaryota</taxon>
        <taxon>Metazoa</taxon>
        <taxon>Chordata</taxon>
        <taxon>Craniata</taxon>
        <taxon>Vertebrata</taxon>
        <taxon>Euteleostomi</taxon>
        <taxon>Mammalia</taxon>
        <taxon>Eutheria</taxon>
        <taxon>Laurasiatheria</taxon>
        <taxon>Carnivora</taxon>
        <taxon>Feliformia</taxon>
        <taxon>Felidae</taxon>
        <taxon>Pantherinae</taxon>
        <taxon>Panthera</taxon>
    </lineage>
</organism>
<evidence type="ECO:0000313" key="2">
    <source>
        <dbReference type="Proteomes" id="UP000675900"/>
    </source>
</evidence>
<accession>A0A8C9JHS5</accession>
<dbReference type="Pfam" id="PF08923">
    <property type="entry name" value="MAPKK1_Int"/>
    <property type="match status" value="1"/>
</dbReference>
<protein>
    <submittedName>
        <fullName evidence="1">Uncharacterized protein</fullName>
    </submittedName>
</protein>
<dbReference type="InterPro" id="IPR015019">
    <property type="entry name" value="LAMTOR3"/>
</dbReference>
<reference evidence="1" key="2">
    <citation type="submission" date="2025-09" db="UniProtKB">
        <authorList>
            <consortium name="Ensembl"/>
        </authorList>
    </citation>
    <scope>IDENTIFICATION</scope>
</reference>
<dbReference type="GO" id="GO:0032006">
    <property type="term" value="P:regulation of TOR signaling"/>
    <property type="evidence" value="ECO:0007669"/>
    <property type="project" value="InterPro"/>
</dbReference>